<dbReference type="SUPFAM" id="SSF57850">
    <property type="entry name" value="RING/U-box"/>
    <property type="match status" value="1"/>
</dbReference>
<keyword evidence="5" id="KW-0479">Metal-binding</keyword>
<feature type="region of interest" description="Disordered" evidence="11">
    <location>
        <begin position="1"/>
        <end position="32"/>
    </location>
</feature>
<feature type="compositionally biased region" description="Basic and acidic residues" evidence="11">
    <location>
        <begin position="387"/>
        <end position="402"/>
    </location>
</feature>
<dbReference type="GO" id="GO:0030915">
    <property type="term" value="C:Smc5-Smc6 complex"/>
    <property type="evidence" value="ECO:0007669"/>
    <property type="project" value="InterPro"/>
</dbReference>
<keyword evidence="8" id="KW-0862">Zinc</keyword>
<evidence type="ECO:0000259" key="12">
    <source>
        <dbReference type="PROSITE" id="PS51044"/>
    </source>
</evidence>
<keyword evidence="9" id="KW-0539">Nucleus</keyword>
<dbReference type="AlphaFoldDB" id="A0AB34FSY8"/>
<feature type="compositionally biased region" description="Acidic residues" evidence="11">
    <location>
        <begin position="168"/>
        <end position="178"/>
    </location>
</feature>
<dbReference type="GO" id="GO:0061665">
    <property type="term" value="F:SUMO ligase activity"/>
    <property type="evidence" value="ECO:0007669"/>
    <property type="project" value="TreeGrafter"/>
</dbReference>
<keyword evidence="6 10" id="KW-0863">Zinc-finger</keyword>
<evidence type="ECO:0000256" key="3">
    <source>
        <dbReference type="ARBA" id="ARBA00008212"/>
    </source>
</evidence>
<dbReference type="Proteomes" id="UP001163105">
    <property type="component" value="Unassembled WGS sequence"/>
</dbReference>
<evidence type="ECO:0000256" key="8">
    <source>
        <dbReference type="ARBA" id="ARBA00022833"/>
    </source>
</evidence>
<evidence type="ECO:0000256" key="4">
    <source>
        <dbReference type="ARBA" id="ARBA00022679"/>
    </source>
</evidence>
<comment type="pathway">
    <text evidence="2">Protein modification; protein sumoylation.</text>
</comment>
<sequence length="402" mass="44717">MPRLVNRGTAATAASSAPELPPYEPPSCPLNDAARSALGQLSNNRGTVPYESQIKESVRALGLGVGDLHGRLLAQQQRLDGLRERRRERGVSEKTAEEERLEEHLAAFEDEVDVVTRGSEEALRGLVDMRSELEDEAVILGELYTAAATSGAAIAAAAQQRRGAGLGPEDDGDADEEEDRKVEPVPSTLDTLRELRAEKLDEYTRLTPYQRYAQNNDYAGFKKLWHDAAAGEGGAPLPDASRWFRSNGEPVMDRPGANKRRTTAGGDEEDEDNDDIAVEREVLSLKCPLTLRDLEEPYSNNKCKHTFEKSAILDYLPRTGTVQCPQTGCSHMFSRAKFDQDFFLDELMLRRIRRARQAELDNDRAADDDEDDDDDDDEGDEPSMVVRGERHVRGRIPKPEPE</sequence>
<dbReference type="InterPro" id="IPR013083">
    <property type="entry name" value="Znf_RING/FYVE/PHD"/>
</dbReference>
<evidence type="ECO:0000256" key="6">
    <source>
        <dbReference type="ARBA" id="ARBA00022771"/>
    </source>
</evidence>
<keyword evidence="7" id="KW-0833">Ubl conjugation pathway</keyword>
<feature type="region of interest" description="Disordered" evidence="11">
    <location>
        <begin position="160"/>
        <end position="187"/>
    </location>
</feature>
<dbReference type="GO" id="GO:0016925">
    <property type="term" value="P:protein sumoylation"/>
    <property type="evidence" value="ECO:0007669"/>
    <property type="project" value="TreeGrafter"/>
</dbReference>
<evidence type="ECO:0000256" key="2">
    <source>
        <dbReference type="ARBA" id="ARBA00004718"/>
    </source>
</evidence>
<gene>
    <name evidence="13" type="primary">NSMCE2</name>
    <name evidence="13" type="ORF">O9K51_05591</name>
</gene>
<evidence type="ECO:0000256" key="11">
    <source>
        <dbReference type="SAM" id="MobiDB-lite"/>
    </source>
</evidence>
<evidence type="ECO:0000256" key="10">
    <source>
        <dbReference type="PROSITE-ProRule" id="PRU00452"/>
    </source>
</evidence>
<dbReference type="EMBL" id="JAQHRD010000004">
    <property type="protein sequence ID" value="KAJ6442040.1"/>
    <property type="molecule type" value="Genomic_DNA"/>
</dbReference>
<keyword evidence="14" id="KW-1185">Reference proteome</keyword>
<feature type="region of interest" description="Disordered" evidence="11">
    <location>
        <begin position="358"/>
        <end position="402"/>
    </location>
</feature>
<keyword evidence="4" id="KW-0808">Transferase</keyword>
<protein>
    <submittedName>
        <fullName evidence="13">Chromosomal organization and DNA repair protein Mms21</fullName>
    </submittedName>
</protein>
<dbReference type="GO" id="GO:0000724">
    <property type="term" value="P:double-strand break repair via homologous recombination"/>
    <property type="evidence" value="ECO:0007669"/>
    <property type="project" value="InterPro"/>
</dbReference>
<reference evidence="13" key="1">
    <citation type="submission" date="2023-01" db="EMBL/GenBank/DDBJ databases">
        <title>The growth and conidiation of Purpureocillium lavendulum are regulated by nitrogen source and histone H3K14 acetylation.</title>
        <authorList>
            <person name="Tang P."/>
            <person name="Han J."/>
            <person name="Zhang C."/>
            <person name="Tang P."/>
            <person name="Qi F."/>
            <person name="Zhang K."/>
            <person name="Liang L."/>
        </authorList>
    </citation>
    <scope>NUCLEOTIDE SEQUENCE</scope>
    <source>
        <strain evidence="13">YMF1.00683</strain>
    </source>
</reference>
<comment type="caution">
    <text evidence="13">The sequence shown here is derived from an EMBL/GenBank/DDBJ whole genome shotgun (WGS) entry which is preliminary data.</text>
</comment>
<comment type="subcellular location">
    <subcellularLocation>
        <location evidence="1">Nucleus</location>
    </subcellularLocation>
</comment>
<dbReference type="PANTHER" id="PTHR21330:SF1">
    <property type="entry name" value="E3 SUMO-PROTEIN LIGASE NSE2"/>
    <property type="match status" value="1"/>
</dbReference>
<comment type="similarity">
    <text evidence="3">Belongs to the NSE2 family.</text>
</comment>
<dbReference type="GO" id="GO:0008270">
    <property type="term" value="F:zinc ion binding"/>
    <property type="evidence" value="ECO:0007669"/>
    <property type="project" value="UniProtKB-KW"/>
</dbReference>
<feature type="region of interest" description="Disordered" evidence="11">
    <location>
        <begin position="247"/>
        <end position="273"/>
    </location>
</feature>
<organism evidence="13 14">
    <name type="scientific">Purpureocillium lavendulum</name>
    <dbReference type="NCBI Taxonomy" id="1247861"/>
    <lineage>
        <taxon>Eukaryota</taxon>
        <taxon>Fungi</taxon>
        <taxon>Dikarya</taxon>
        <taxon>Ascomycota</taxon>
        <taxon>Pezizomycotina</taxon>
        <taxon>Sordariomycetes</taxon>
        <taxon>Hypocreomycetidae</taxon>
        <taxon>Hypocreales</taxon>
        <taxon>Ophiocordycipitaceae</taxon>
        <taxon>Purpureocillium</taxon>
    </lineage>
</organism>
<evidence type="ECO:0000256" key="5">
    <source>
        <dbReference type="ARBA" id="ARBA00022723"/>
    </source>
</evidence>
<evidence type="ECO:0000313" key="13">
    <source>
        <dbReference type="EMBL" id="KAJ6442040.1"/>
    </source>
</evidence>
<dbReference type="PANTHER" id="PTHR21330">
    <property type="entry name" value="E3 SUMO-PROTEIN LIGASE NSE2"/>
    <property type="match status" value="1"/>
</dbReference>
<dbReference type="Pfam" id="PF11789">
    <property type="entry name" value="zf-Nse"/>
    <property type="match status" value="1"/>
</dbReference>
<feature type="compositionally biased region" description="Pro residues" evidence="11">
    <location>
        <begin position="19"/>
        <end position="28"/>
    </location>
</feature>
<evidence type="ECO:0000313" key="14">
    <source>
        <dbReference type="Proteomes" id="UP001163105"/>
    </source>
</evidence>
<accession>A0AB34FSY8</accession>
<evidence type="ECO:0000256" key="1">
    <source>
        <dbReference type="ARBA" id="ARBA00004123"/>
    </source>
</evidence>
<proteinExistence type="inferred from homology"/>
<evidence type="ECO:0000256" key="7">
    <source>
        <dbReference type="ARBA" id="ARBA00022786"/>
    </source>
</evidence>
<name>A0AB34FSY8_9HYPO</name>
<feature type="compositionally biased region" description="Acidic residues" evidence="11">
    <location>
        <begin position="366"/>
        <end position="381"/>
    </location>
</feature>
<feature type="domain" description="SP-RING-type" evidence="12">
    <location>
        <begin position="272"/>
        <end position="357"/>
    </location>
</feature>
<dbReference type="GO" id="GO:0005634">
    <property type="term" value="C:nucleus"/>
    <property type="evidence" value="ECO:0007669"/>
    <property type="project" value="UniProtKB-SubCell"/>
</dbReference>
<dbReference type="CDD" id="cd16651">
    <property type="entry name" value="SPL-RING_NSE2"/>
    <property type="match status" value="1"/>
</dbReference>
<dbReference type="Gene3D" id="3.30.40.10">
    <property type="entry name" value="Zinc/RING finger domain, C3HC4 (zinc finger)"/>
    <property type="match status" value="1"/>
</dbReference>
<dbReference type="PROSITE" id="PS51044">
    <property type="entry name" value="ZF_SP_RING"/>
    <property type="match status" value="1"/>
</dbReference>
<dbReference type="InterPro" id="IPR026846">
    <property type="entry name" value="Nse2(Mms21)"/>
</dbReference>
<dbReference type="InterPro" id="IPR004181">
    <property type="entry name" value="Znf_MIZ"/>
</dbReference>
<evidence type="ECO:0000256" key="9">
    <source>
        <dbReference type="ARBA" id="ARBA00023242"/>
    </source>
</evidence>